<comment type="similarity">
    <text evidence="3">Belongs to the FAD-binding oxidoreductase/transferase type 4 family.</text>
</comment>
<dbReference type="FunFam" id="3.30.70.2740:FF:000001">
    <property type="entry name" value="D-lactate dehydrogenase mitochondrial"/>
    <property type="match status" value="1"/>
</dbReference>
<dbReference type="EC" id="1.1.2.4" evidence="9"/>
<evidence type="ECO:0000259" key="11">
    <source>
        <dbReference type="PROSITE" id="PS51387"/>
    </source>
</evidence>
<dbReference type="Gene3D" id="2.60.40.150">
    <property type="entry name" value="C2 domain"/>
    <property type="match status" value="1"/>
</dbReference>
<dbReference type="Proteomes" id="UP000838763">
    <property type="component" value="Unassembled WGS sequence"/>
</dbReference>
<dbReference type="InterPro" id="IPR000008">
    <property type="entry name" value="C2_dom"/>
</dbReference>
<dbReference type="InterPro" id="IPR016164">
    <property type="entry name" value="FAD-linked_Oxase-like_C"/>
</dbReference>
<dbReference type="InterPro" id="IPR036318">
    <property type="entry name" value="FAD-bd_PCMH-like_sf"/>
</dbReference>
<dbReference type="InterPro" id="IPR016166">
    <property type="entry name" value="FAD-bd_PCMH"/>
</dbReference>
<dbReference type="EMBL" id="CALLCH030000021">
    <property type="protein sequence ID" value="CAI4220174.1"/>
    <property type="molecule type" value="Genomic_DNA"/>
</dbReference>
<dbReference type="InterPro" id="IPR001447">
    <property type="entry name" value="Arylamine_N-AcTrfase"/>
</dbReference>
<comment type="caution">
    <text evidence="12">The sequence shown here is derived from an EMBL/GenBank/DDBJ whole genome shotgun (WGS) entry which is preliminary data.</text>
</comment>
<comment type="similarity">
    <text evidence="2">Belongs to the arylamine N-acetyltransferase family.</text>
</comment>
<evidence type="ECO:0000256" key="3">
    <source>
        <dbReference type="ARBA" id="ARBA00008000"/>
    </source>
</evidence>
<dbReference type="Gene3D" id="3.30.70.2740">
    <property type="match status" value="1"/>
</dbReference>
<dbReference type="Pfam" id="PF01565">
    <property type="entry name" value="FAD_binding_4"/>
    <property type="match status" value="1"/>
</dbReference>
<keyword evidence="5" id="KW-0812">Transmembrane</keyword>
<keyword evidence="7" id="KW-1133">Transmembrane helix</keyword>
<dbReference type="FunFam" id="3.30.465.10:FF:000014">
    <property type="entry name" value="D-lactate dehydrogenase (Cytochrome), putative"/>
    <property type="match status" value="1"/>
</dbReference>
<comment type="catalytic activity">
    <reaction evidence="10">
        <text>(R)-lactate + 2 Fe(III)-[cytochrome c] = 2 Fe(II)-[cytochrome c] + pyruvate + 2 H(+)</text>
        <dbReference type="Rhea" id="RHEA:13521"/>
        <dbReference type="Rhea" id="RHEA-COMP:10350"/>
        <dbReference type="Rhea" id="RHEA-COMP:14399"/>
        <dbReference type="ChEBI" id="CHEBI:15361"/>
        <dbReference type="ChEBI" id="CHEBI:15378"/>
        <dbReference type="ChEBI" id="CHEBI:16004"/>
        <dbReference type="ChEBI" id="CHEBI:29033"/>
        <dbReference type="ChEBI" id="CHEBI:29034"/>
        <dbReference type="EC" id="1.1.2.4"/>
    </reaction>
</comment>
<dbReference type="PANTHER" id="PTHR11748">
    <property type="entry name" value="D-LACTATE DEHYDROGENASE"/>
    <property type="match status" value="1"/>
</dbReference>
<name>A0A9P1HB03_9PEZI</name>
<dbReference type="Gene3D" id="3.30.2140.20">
    <property type="match status" value="1"/>
</dbReference>
<dbReference type="InterPro" id="IPR006094">
    <property type="entry name" value="Oxid_FAD_bind_N"/>
</dbReference>
<accession>A0A9P1HB03</accession>
<dbReference type="Gene3D" id="1.10.45.10">
    <property type="entry name" value="Vanillyl-alcohol Oxidase, Chain A, domain 4"/>
    <property type="match status" value="1"/>
</dbReference>
<evidence type="ECO:0000256" key="7">
    <source>
        <dbReference type="ARBA" id="ARBA00022989"/>
    </source>
</evidence>
<gene>
    <name evidence="12" type="ORF">PPNO1_LOCUS9717</name>
</gene>
<dbReference type="InterPro" id="IPR016169">
    <property type="entry name" value="FAD-bd_PCMH_sub2"/>
</dbReference>
<keyword evidence="8" id="KW-0560">Oxidoreductase</keyword>
<dbReference type="Pfam" id="PF17047">
    <property type="entry name" value="SMP_LBD"/>
    <property type="match status" value="1"/>
</dbReference>
<dbReference type="InterPro" id="IPR053710">
    <property type="entry name" value="Arylamine_NAT_domain_sf"/>
</dbReference>
<dbReference type="Pfam" id="PF00168">
    <property type="entry name" value="C2"/>
    <property type="match status" value="2"/>
</dbReference>
<keyword evidence="6" id="KW-0274">FAD</keyword>
<dbReference type="InterPro" id="IPR038765">
    <property type="entry name" value="Papain-like_cys_pep_sf"/>
</dbReference>
<dbReference type="Pfam" id="PF00797">
    <property type="entry name" value="Acetyltransf_2"/>
    <property type="match status" value="2"/>
</dbReference>
<dbReference type="GO" id="GO:0004458">
    <property type="term" value="F:D-lactate dehydrogenase (cytochrome) activity"/>
    <property type="evidence" value="ECO:0007669"/>
    <property type="project" value="UniProtKB-EC"/>
</dbReference>
<dbReference type="InterPro" id="IPR004113">
    <property type="entry name" value="FAD-bd_oxidored_4_C"/>
</dbReference>
<keyword evidence="13" id="KW-1185">Reference proteome</keyword>
<dbReference type="Pfam" id="PF02913">
    <property type="entry name" value="FAD-oxidase_C"/>
    <property type="match status" value="1"/>
</dbReference>
<dbReference type="AlphaFoldDB" id="A0A9P1HB03"/>
<comment type="cofactor">
    <cofactor evidence="1">
        <name>FAD</name>
        <dbReference type="ChEBI" id="CHEBI:57692"/>
    </cofactor>
</comment>
<evidence type="ECO:0000256" key="8">
    <source>
        <dbReference type="ARBA" id="ARBA00023002"/>
    </source>
</evidence>
<dbReference type="InterPro" id="IPR016171">
    <property type="entry name" value="Vanillyl_alc_oxidase_C-sub2"/>
</dbReference>
<dbReference type="SUPFAM" id="SSF56176">
    <property type="entry name" value="FAD-binding/transporter-associated domain-like"/>
    <property type="match status" value="1"/>
</dbReference>
<dbReference type="GO" id="GO:0005739">
    <property type="term" value="C:mitochondrion"/>
    <property type="evidence" value="ECO:0007669"/>
    <property type="project" value="TreeGrafter"/>
</dbReference>
<evidence type="ECO:0000256" key="1">
    <source>
        <dbReference type="ARBA" id="ARBA00001974"/>
    </source>
</evidence>
<feature type="domain" description="FAD-binding PCMH-type" evidence="11">
    <location>
        <begin position="714"/>
        <end position="891"/>
    </location>
</feature>
<sequence length="1110" mass="122650">MAAVVESLQALGGTESPGKLSQRLDMDLTWDGVCDIELKASKIPKIGVEHVKLKGRLSVLLCPLTNVIPLIGATQFAFISPPTLHLDFTDAGGIGDLAIVDRAIRKVVLSVISSMAVLPNRFLFKLDPNSDYFKTYQHPIGILRLTTVKNNRHPEWNETNDFLVSDLDQIIELDVQDDDTISDDDMGVGATTDQPTDRTLRISGRFFQFAPDAASLSERGPDLKPSVKVSWGDRNFRTVIKSDAPGMDIENPSFDQTFSFPITAGMVPGPPVRIALLDKEAETGAIEVSIEEVLAAANFAVEKKFDIKSAEQLQQFFHHVELPQRFREDPAPTLELLKVLHVHTLSTLPYENLSIHYNKEHTITLEPQYLFRKIVTDSRGRGGFCMEIAILYNHILRAIGFDAYTAGVRTRGRLQGVPLGTTRVVRSRLPFDATTPLQRLLEARNHIVNIVTFPDGSKYHADVAFGGDGATMPMPLVDGLVHQNFGTQEIRLIRDWIPLQVHRTEESKLWIYQYRNGRELEWNSFYSFPGVEFLDLDWGVVNFWINENSQSHQRVNVLVIKFLRRLKQGRDDTYELYGKRMLVNSTIKENLGGRTGIIQECKSESDRIAALAHHFGIKLAREEEEANIHFEMRAQFRSLFRATSRASYGARVASNGASGRNAKFLYAATGALVGAEDTLKGLEEIRRELGNDAVSTDADDIEEHGFSEWSTSNTKSRPRAVVRPLSTEQVSAVARICSKYKIPMVPFGAGSSVEGNFSSPHSGLCIDLSLMNNVVAFHPEDLDVVVQAGVNWTNLNEEIKGSGLFLPLDPSPTALVGGMIATNCSGTNAMRYGTMKDYVISLTVVLADGSVIKTRHRPRKTSAGYNLTALFTGSEGTLGIITEATLKLAIIPPTEPALELMDDLQMKVINTSGGAGGRKWEEAATLFLKFSGTEQVIQDSISSAKEVANLSGCQSFESATEPDKMDSLWSARKQALWACLAVRPEGTEVWSTDVAVPISHMADLIDECKNDAAKLGLFSSVLGHVGDGNFHQMIMYNPNKPEEAASVKEFIDSMMHKAIKREGTVSHGIGIGKKHCLLEELGPDTIGLMKTFKKSVDPFWLMNPGKVFDE</sequence>
<dbReference type="OrthoDB" id="7786253at2759"/>
<dbReference type="PANTHER" id="PTHR11748:SF83">
    <property type="entry name" value="DEHYDROGENASE (CYTOCHROME), PUTATIVE (AFU_ORTHOLOGUE AFUA_1G17520)-RELATED"/>
    <property type="match status" value="1"/>
</dbReference>
<keyword evidence="4" id="KW-0285">Flavoprotein</keyword>
<evidence type="ECO:0000256" key="5">
    <source>
        <dbReference type="ARBA" id="ARBA00022692"/>
    </source>
</evidence>
<dbReference type="SUPFAM" id="SSF49562">
    <property type="entry name" value="C2 domain (Calcium/lipid-binding domain, CaLB)"/>
    <property type="match status" value="1"/>
</dbReference>
<keyword evidence="7" id="KW-0472">Membrane</keyword>
<evidence type="ECO:0000256" key="4">
    <source>
        <dbReference type="ARBA" id="ARBA00022630"/>
    </source>
</evidence>
<dbReference type="Gene3D" id="3.30.465.10">
    <property type="match status" value="1"/>
</dbReference>
<dbReference type="GO" id="GO:0008720">
    <property type="term" value="F:D-lactate dehydrogenase (NAD+) activity"/>
    <property type="evidence" value="ECO:0007669"/>
    <property type="project" value="TreeGrafter"/>
</dbReference>
<dbReference type="PROSITE" id="PS51387">
    <property type="entry name" value="FAD_PCMH"/>
    <property type="match status" value="1"/>
</dbReference>
<evidence type="ECO:0000313" key="13">
    <source>
        <dbReference type="Proteomes" id="UP000838763"/>
    </source>
</evidence>
<dbReference type="GO" id="GO:0016407">
    <property type="term" value="F:acetyltransferase activity"/>
    <property type="evidence" value="ECO:0007669"/>
    <property type="project" value="InterPro"/>
</dbReference>
<dbReference type="FunFam" id="1.10.45.10:FF:000001">
    <property type="entry name" value="D-lactate dehydrogenase mitochondrial"/>
    <property type="match status" value="1"/>
</dbReference>
<evidence type="ECO:0000256" key="10">
    <source>
        <dbReference type="ARBA" id="ARBA00051436"/>
    </source>
</evidence>
<dbReference type="InterPro" id="IPR035892">
    <property type="entry name" value="C2_domain_sf"/>
</dbReference>
<dbReference type="GO" id="GO:0071949">
    <property type="term" value="F:FAD binding"/>
    <property type="evidence" value="ECO:0007669"/>
    <property type="project" value="InterPro"/>
</dbReference>
<dbReference type="SUPFAM" id="SSF54001">
    <property type="entry name" value="Cysteine proteinases"/>
    <property type="match status" value="1"/>
</dbReference>
<reference evidence="12" key="1">
    <citation type="submission" date="2022-11" db="EMBL/GenBank/DDBJ databases">
        <authorList>
            <person name="Scott C."/>
            <person name="Bruce N."/>
        </authorList>
    </citation>
    <scope>NUCLEOTIDE SEQUENCE</scope>
</reference>
<proteinExistence type="inferred from homology"/>
<evidence type="ECO:0000256" key="2">
    <source>
        <dbReference type="ARBA" id="ARBA00006547"/>
    </source>
</evidence>
<dbReference type="InterPro" id="IPR039010">
    <property type="entry name" value="Synaptotagmin_SMP"/>
</dbReference>
<dbReference type="GO" id="GO:1903457">
    <property type="term" value="P:lactate catabolic process"/>
    <property type="evidence" value="ECO:0007669"/>
    <property type="project" value="TreeGrafter"/>
</dbReference>
<evidence type="ECO:0000256" key="6">
    <source>
        <dbReference type="ARBA" id="ARBA00022827"/>
    </source>
</evidence>
<protein>
    <recommendedName>
        <fullName evidence="9">D-lactate dehydrogenase (cytochrome)</fullName>
        <ecNumber evidence="9">1.1.2.4</ecNumber>
    </recommendedName>
</protein>
<dbReference type="SUPFAM" id="SSF55103">
    <property type="entry name" value="FAD-linked oxidases, C-terminal domain"/>
    <property type="match status" value="1"/>
</dbReference>
<evidence type="ECO:0000256" key="9">
    <source>
        <dbReference type="ARBA" id="ARBA00038897"/>
    </source>
</evidence>
<dbReference type="CDD" id="cd21670">
    <property type="entry name" value="SMP_ESyt"/>
    <property type="match status" value="1"/>
</dbReference>
<evidence type="ECO:0000313" key="12">
    <source>
        <dbReference type="EMBL" id="CAI4220174.1"/>
    </source>
</evidence>
<organism evidence="12 13">
    <name type="scientific">Parascedosporium putredinis</name>
    <dbReference type="NCBI Taxonomy" id="1442378"/>
    <lineage>
        <taxon>Eukaryota</taxon>
        <taxon>Fungi</taxon>
        <taxon>Dikarya</taxon>
        <taxon>Ascomycota</taxon>
        <taxon>Pezizomycotina</taxon>
        <taxon>Sordariomycetes</taxon>
        <taxon>Hypocreomycetidae</taxon>
        <taxon>Microascales</taxon>
        <taxon>Microascaceae</taxon>
        <taxon>Parascedosporium</taxon>
    </lineage>
</organism>